<gene>
    <name evidence="2" type="ORF">Acr_17g0008650</name>
</gene>
<name>A0A7J0G3D9_9ERIC</name>
<evidence type="ECO:0000313" key="2">
    <source>
        <dbReference type="EMBL" id="GFZ05293.1"/>
    </source>
</evidence>
<feature type="compositionally biased region" description="Polar residues" evidence="1">
    <location>
        <begin position="48"/>
        <end position="62"/>
    </location>
</feature>
<reference evidence="2 3" key="1">
    <citation type="submission" date="2019-07" db="EMBL/GenBank/DDBJ databases">
        <title>De Novo Assembly of kiwifruit Actinidia rufa.</title>
        <authorList>
            <person name="Sugita-Konishi S."/>
            <person name="Sato K."/>
            <person name="Mori E."/>
            <person name="Abe Y."/>
            <person name="Kisaki G."/>
            <person name="Hamano K."/>
            <person name="Suezawa K."/>
            <person name="Otani M."/>
            <person name="Fukuda T."/>
            <person name="Manabe T."/>
            <person name="Gomi K."/>
            <person name="Tabuchi M."/>
            <person name="Akimitsu K."/>
            <person name="Kataoka I."/>
        </authorList>
    </citation>
    <scope>NUCLEOTIDE SEQUENCE [LARGE SCALE GENOMIC DNA]</scope>
    <source>
        <strain evidence="3">cv. Fuchu</strain>
    </source>
</reference>
<feature type="compositionally biased region" description="Basic residues" evidence="1">
    <location>
        <begin position="1"/>
        <end position="12"/>
    </location>
</feature>
<feature type="region of interest" description="Disordered" evidence="1">
    <location>
        <begin position="1"/>
        <end position="88"/>
    </location>
</feature>
<dbReference type="Proteomes" id="UP000585474">
    <property type="component" value="Unassembled WGS sequence"/>
</dbReference>
<evidence type="ECO:0000313" key="3">
    <source>
        <dbReference type="Proteomes" id="UP000585474"/>
    </source>
</evidence>
<comment type="caution">
    <text evidence="2">The sequence shown here is derived from an EMBL/GenBank/DDBJ whole genome shotgun (WGS) entry which is preliminary data.</text>
</comment>
<dbReference type="EMBL" id="BJWL01000017">
    <property type="protein sequence ID" value="GFZ05293.1"/>
    <property type="molecule type" value="Genomic_DNA"/>
</dbReference>
<keyword evidence="3" id="KW-1185">Reference proteome</keyword>
<organism evidence="2 3">
    <name type="scientific">Actinidia rufa</name>
    <dbReference type="NCBI Taxonomy" id="165716"/>
    <lineage>
        <taxon>Eukaryota</taxon>
        <taxon>Viridiplantae</taxon>
        <taxon>Streptophyta</taxon>
        <taxon>Embryophyta</taxon>
        <taxon>Tracheophyta</taxon>
        <taxon>Spermatophyta</taxon>
        <taxon>Magnoliopsida</taxon>
        <taxon>eudicotyledons</taxon>
        <taxon>Gunneridae</taxon>
        <taxon>Pentapetalae</taxon>
        <taxon>asterids</taxon>
        <taxon>Ericales</taxon>
        <taxon>Actinidiaceae</taxon>
        <taxon>Actinidia</taxon>
    </lineage>
</organism>
<sequence length="123" mass="13096">MGPKRGRARMVGRGRGDRGSTERGTPIEDVRDQGVASHTQRGGDRGATSHNMRTQQGASRGNPTPVVPKAHNGAGGGETTANVPVIPSQFAREVATSKLQMERTRHEKICIQRDVTSAISGKL</sequence>
<accession>A0A7J0G3D9</accession>
<protein>
    <submittedName>
        <fullName evidence="2">Uncharacterized protein</fullName>
    </submittedName>
</protein>
<proteinExistence type="predicted"/>
<dbReference type="AlphaFoldDB" id="A0A7J0G3D9"/>
<feature type="compositionally biased region" description="Basic and acidic residues" evidence="1">
    <location>
        <begin position="14"/>
        <end position="32"/>
    </location>
</feature>
<evidence type="ECO:0000256" key="1">
    <source>
        <dbReference type="SAM" id="MobiDB-lite"/>
    </source>
</evidence>